<dbReference type="Proteomes" id="UP000644140">
    <property type="component" value="Chromosome"/>
</dbReference>
<organism evidence="1 2">
    <name type="scientific">Acinetobacter bereziniae</name>
    <name type="common">Acinetobacter genomosp. 10</name>
    <dbReference type="NCBI Taxonomy" id="106648"/>
    <lineage>
        <taxon>Bacteria</taxon>
        <taxon>Pseudomonadati</taxon>
        <taxon>Pseudomonadota</taxon>
        <taxon>Gammaproteobacteria</taxon>
        <taxon>Moraxellales</taxon>
        <taxon>Moraxellaceae</taxon>
        <taxon>Acinetobacter</taxon>
    </lineage>
</organism>
<dbReference type="EMBL" id="CP092085">
    <property type="protein sequence ID" value="UUN97736.1"/>
    <property type="molecule type" value="Genomic_DNA"/>
</dbReference>
<dbReference type="AlphaFoldDB" id="A0A9E7TFT1"/>
<dbReference type="RefSeq" id="WP_227543961.1">
    <property type="nucleotide sequence ID" value="NZ_BKNL01000023.1"/>
</dbReference>
<accession>A0A9E7TFT1</accession>
<name>A0A9E7TFT1_ACIBZ</name>
<evidence type="ECO:0000313" key="1">
    <source>
        <dbReference type="EMBL" id="UUN97736.1"/>
    </source>
</evidence>
<reference evidence="1" key="1">
    <citation type="submission" date="2022-02" db="EMBL/GenBank/DDBJ databases">
        <title>Characterization of Tn125 harboring carbapenem-resistant Acinetobacter bereziniae clinical isolates.</title>
        <authorList>
            <person name="Wong N.-K."/>
            <person name="Pan Q."/>
        </authorList>
    </citation>
    <scope>NUCLEOTIDE SEQUENCE</scope>
    <source>
        <strain evidence="1">GD03393</strain>
    </source>
</reference>
<evidence type="ECO:0000313" key="2">
    <source>
        <dbReference type="Proteomes" id="UP000644140"/>
    </source>
</evidence>
<sequence length="140" mass="16453">MMLVSFLDQFDHHEMKKEQIIRLFSQVQAQDLEFSNSGYFVLDIPNQGQIILLFWFVDSKHLILGYDKNIPTAQQGESWLTCNEQMNSKFFDIGDDTWLPLNAIISLELALNSIAMFYDEPMRLPNDTKWQNVLDVMWND</sequence>
<protein>
    <submittedName>
        <fullName evidence="1">Uncharacterized protein</fullName>
    </submittedName>
</protein>
<proteinExistence type="predicted"/>
<gene>
    <name evidence="1" type="ORF">I9054_020860</name>
</gene>